<organism evidence="11 12">
    <name type="scientific">Siphonobacter curvatus</name>
    <dbReference type="NCBI Taxonomy" id="2094562"/>
    <lineage>
        <taxon>Bacteria</taxon>
        <taxon>Pseudomonadati</taxon>
        <taxon>Bacteroidota</taxon>
        <taxon>Cytophagia</taxon>
        <taxon>Cytophagales</taxon>
        <taxon>Cytophagaceae</taxon>
        <taxon>Siphonobacter</taxon>
    </lineage>
</organism>
<keyword evidence="4" id="KW-0645">Protease</keyword>
<comment type="function">
    <text evidence="7">Cleaves peptide bonds on the C-terminal side of prolyl residues within peptides that are up to approximately 30 amino acids long. Has an absolute requirement for an X-Pro bond in the trans configuration immediately preceding the Pro-Y scissible bond.</text>
</comment>
<dbReference type="SUPFAM" id="SSF50993">
    <property type="entry name" value="Peptidase/esterase 'gauge' domain"/>
    <property type="match status" value="1"/>
</dbReference>
<dbReference type="InterPro" id="IPR002470">
    <property type="entry name" value="Peptidase_S9A"/>
</dbReference>
<dbReference type="OrthoDB" id="9801421at2"/>
<accession>A0A2S7IHK9</accession>
<dbReference type="GO" id="GO:0005829">
    <property type="term" value="C:cytosol"/>
    <property type="evidence" value="ECO:0007669"/>
    <property type="project" value="TreeGrafter"/>
</dbReference>
<evidence type="ECO:0000256" key="4">
    <source>
        <dbReference type="ARBA" id="ARBA00022670"/>
    </source>
</evidence>
<dbReference type="GO" id="GO:0004252">
    <property type="term" value="F:serine-type endopeptidase activity"/>
    <property type="evidence" value="ECO:0007669"/>
    <property type="project" value="UniProtKB-EC"/>
</dbReference>
<keyword evidence="6" id="KW-0720">Serine protease</keyword>
<dbReference type="PANTHER" id="PTHR42881">
    <property type="entry name" value="PROLYL ENDOPEPTIDASE"/>
    <property type="match status" value="1"/>
</dbReference>
<sequence>MIHYPETRQDFSVTDDYFGTTVADPYRWLENDTAPETLAWVAEQNKVTFQYLEQIPFRDRIKKRLEKLWNYPRYGSPFRVGDYYFFSKNDGLQNQAVVYYQKGLAAEPEVFLDPNTWSSDGTVTANFAGFSHDHRYAALSINRAGSDWQEMEVMEISTREKTSDVLRWLKFSGAAWHKNGFYYSRYDEPKPGEELSAANQFHKVYYHQLGTPQEEDQLVFEDQEHPYRYFFAQTTEDERFLILNSSEGTDGSEIWVKDLQQEGSAFIRLYKGFQYNYAVVDNRGDQLLVHTNENASNYHLVLIHPFTREESIFVAEKPEKLESAGTSGGKLFVNYLKDVTDQVFQYDLATGQLDRQVRLPGLGSSYGWSGNKDDQELFYTFTSFLYPPTIFRYTIATGESLLFRSSEIQFNPEDYETNQVFYPSKDGTLVPMFLTHKKGLIRDGSAPTLLYAYGGFNISLSPAFSTSNLILLENGGIYAQVNLRGGGEYGESWHKAGMLENKQNVFDDFIAAAEYLQRQQYTRPERLAIAGGSNGGLLVGAVMTQRPELFRVALPAVGVLDMLRFHLFTVGWGWVVEYGSSAQSKESFENLYGYSPLHQLKAGTSYPATMITTADHDDRVVPAHSFKFAAALQEKHAGPNPVLIRIDTSAGHGAGKPTAKIIEEQADKWAFVFWNMGLEIY</sequence>
<comment type="catalytic activity">
    <reaction evidence="1">
        <text>Hydrolysis of Pro-|-Xaa &gt;&gt; Ala-|-Xaa in oligopeptides.</text>
        <dbReference type="EC" id="3.4.21.26"/>
    </reaction>
</comment>
<evidence type="ECO:0000256" key="7">
    <source>
        <dbReference type="ARBA" id="ARBA00060121"/>
    </source>
</evidence>
<evidence type="ECO:0000259" key="10">
    <source>
        <dbReference type="Pfam" id="PF02897"/>
    </source>
</evidence>
<proteinExistence type="inferred from homology"/>
<evidence type="ECO:0000256" key="3">
    <source>
        <dbReference type="ARBA" id="ARBA00011897"/>
    </source>
</evidence>
<dbReference type="Pfam" id="PF00326">
    <property type="entry name" value="Peptidase_S9"/>
    <property type="match status" value="1"/>
</dbReference>
<name>A0A2S7IHK9_9BACT</name>
<dbReference type="EMBL" id="PTRA01000004">
    <property type="protein sequence ID" value="PQA55568.1"/>
    <property type="molecule type" value="Genomic_DNA"/>
</dbReference>
<reference evidence="12" key="1">
    <citation type="submission" date="2018-02" db="EMBL/GenBank/DDBJ databases">
        <title>Genome sequencing of Solimonas sp. HR-BB.</title>
        <authorList>
            <person name="Lee Y."/>
            <person name="Jeon C.O."/>
        </authorList>
    </citation>
    <scope>NUCLEOTIDE SEQUENCE [LARGE SCALE GENOMIC DNA]</scope>
    <source>
        <strain evidence="12">HR-U</strain>
    </source>
</reference>
<keyword evidence="5" id="KW-0378">Hydrolase</keyword>
<dbReference type="FunFam" id="3.40.50.1820:FF:000005">
    <property type="entry name" value="Prolyl endopeptidase"/>
    <property type="match status" value="1"/>
</dbReference>
<dbReference type="SUPFAM" id="SSF53474">
    <property type="entry name" value="alpha/beta-Hydrolases"/>
    <property type="match status" value="1"/>
</dbReference>
<dbReference type="InterPro" id="IPR029058">
    <property type="entry name" value="AB_hydrolase_fold"/>
</dbReference>
<evidence type="ECO:0000256" key="1">
    <source>
        <dbReference type="ARBA" id="ARBA00001070"/>
    </source>
</evidence>
<comment type="similarity">
    <text evidence="2">Belongs to the peptidase S9A family.</text>
</comment>
<evidence type="ECO:0000256" key="8">
    <source>
        <dbReference type="ARBA" id="ARBA00081187"/>
    </source>
</evidence>
<dbReference type="Gene3D" id="2.130.10.120">
    <property type="entry name" value="Prolyl oligopeptidase, N-terminal domain"/>
    <property type="match status" value="1"/>
</dbReference>
<gene>
    <name evidence="11" type="ORF">C5O19_19305</name>
</gene>
<dbReference type="RefSeq" id="WP_104715032.1">
    <property type="nucleotide sequence ID" value="NZ_PTRA01000004.1"/>
</dbReference>
<evidence type="ECO:0000259" key="9">
    <source>
        <dbReference type="Pfam" id="PF00326"/>
    </source>
</evidence>
<dbReference type="Pfam" id="PF02897">
    <property type="entry name" value="Peptidase_S9_N"/>
    <property type="match status" value="1"/>
</dbReference>
<dbReference type="GO" id="GO:0006508">
    <property type="term" value="P:proteolysis"/>
    <property type="evidence" value="ECO:0007669"/>
    <property type="project" value="UniProtKB-KW"/>
</dbReference>
<evidence type="ECO:0000256" key="2">
    <source>
        <dbReference type="ARBA" id="ARBA00005228"/>
    </source>
</evidence>
<evidence type="ECO:0000256" key="5">
    <source>
        <dbReference type="ARBA" id="ARBA00022801"/>
    </source>
</evidence>
<dbReference type="AlphaFoldDB" id="A0A2S7IHK9"/>
<feature type="domain" description="Peptidase S9A N-terminal" evidence="10">
    <location>
        <begin position="5"/>
        <end position="404"/>
    </location>
</feature>
<dbReference type="InterPro" id="IPR051167">
    <property type="entry name" value="Prolyl_oligopep/macrocyclase"/>
</dbReference>
<dbReference type="InterPro" id="IPR001375">
    <property type="entry name" value="Peptidase_S9_cat"/>
</dbReference>
<dbReference type="InterPro" id="IPR023302">
    <property type="entry name" value="Pept_S9A_N"/>
</dbReference>
<comment type="caution">
    <text evidence="11">The sequence shown here is derived from an EMBL/GenBank/DDBJ whole genome shotgun (WGS) entry which is preliminary data.</text>
</comment>
<evidence type="ECO:0000313" key="11">
    <source>
        <dbReference type="EMBL" id="PQA55568.1"/>
    </source>
</evidence>
<dbReference type="PRINTS" id="PR00862">
    <property type="entry name" value="PROLIGOPTASE"/>
</dbReference>
<dbReference type="PROSITE" id="PS00708">
    <property type="entry name" value="PRO_ENDOPEP_SER"/>
    <property type="match status" value="1"/>
</dbReference>
<dbReference type="EC" id="3.4.21.26" evidence="3"/>
<keyword evidence="12" id="KW-1185">Reference proteome</keyword>
<evidence type="ECO:0000313" key="12">
    <source>
        <dbReference type="Proteomes" id="UP000239590"/>
    </source>
</evidence>
<evidence type="ECO:0000256" key="6">
    <source>
        <dbReference type="ARBA" id="ARBA00022825"/>
    </source>
</evidence>
<protein>
    <recommendedName>
        <fullName evidence="3">prolyl oligopeptidase</fullName>
        <ecNumber evidence="3">3.4.21.26</ecNumber>
    </recommendedName>
    <alternativeName>
        <fullName evidence="8">Proline-specific endopeptidase</fullName>
    </alternativeName>
</protein>
<dbReference type="GO" id="GO:0070012">
    <property type="term" value="F:oligopeptidase activity"/>
    <property type="evidence" value="ECO:0007669"/>
    <property type="project" value="TreeGrafter"/>
</dbReference>
<feature type="domain" description="Peptidase S9 prolyl oligopeptidase catalytic" evidence="9">
    <location>
        <begin position="463"/>
        <end position="677"/>
    </location>
</feature>
<dbReference type="PANTHER" id="PTHR42881:SF2">
    <property type="entry name" value="PROLYL ENDOPEPTIDASE"/>
    <property type="match status" value="1"/>
</dbReference>
<dbReference type="Gene3D" id="3.40.50.1820">
    <property type="entry name" value="alpha/beta hydrolase"/>
    <property type="match status" value="1"/>
</dbReference>
<dbReference type="Proteomes" id="UP000239590">
    <property type="component" value="Unassembled WGS sequence"/>
</dbReference>
<dbReference type="InterPro" id="IPR002471">
    <property type="entry name" value="Pept_S9_AS"/>
</dbReference>